<organism evidence="1 2">
    <name type="scientific">Mycobacterium gordonae</name>
    <dbReference type="NCBI Taxonomy" id="1778"/>
    <lineage>
        <taxon>Bacteria</taxon>
        <taxon>Bacillati</taxon>
        <taxon>Actinomycetota</taxon>
        <taxon>Actinomycetes</taxon>
        <taxon>Mycobacteriales</taxon>
        <taxon>Mycobacteriaceae</taxon>
        <taxon>Mycobacterium</taxon>
    </lineage>
</organism>
<dbReference type="EMBL" id="LQOY01000230">
    <property type="protein sequence ID" value="ORV69862.1"/>
    <property type="molecule type" value="Genomic_DNA"/>
</dbReference>
<keyword evidence="2" id="KW-1185">Reference proteome</keyword>
<sequence length="144" mass="16240">MCDIESTPTVRKPAVRCACIHYRKRTARRIEDAVICAQCARTAKTAGQWQQRTSTGRVVLTHPDGPLDVGRCEACGLCVALRADPRRERFVCSNACRQQTYYRAAEKTKATCDECGSTFTARRGARYCSSPCRQRAYRARNREV</sequence>
<gene>
    <name evidence="1" type="ORF">AWC08_06025</name>
</gene>
<proteinExistence type="predicted"/>
<dbReference type="Proteomes" id="UP000193928">
    <property type="component" value="Unassembled WGS sequence"/>
</dbReference>
<evidence type="ECO:0000313" key="1">
    <source>
        <dbReference type="EMBL" id="ORV69862.1"/>
    </source>
</evidence>
<evidence type="ECO:0000313" key="2">
    <source>
        <dbReference type="Proteomes" id="UP000193928"/>
    </source>
</evidence>
<name>A0A1X1VL64_MYCGO</name>
<protein>
    <submittedName>
        <fullName evidence="1">Uncharacterized protein</fullName>
    </submittedName>
</protein>
<reference evidence="1 2" key="1">
    <citation type="submission" date="2016-01" db="EMBL/GenBank/DDBJ databases">
        <title>The new phylogeny of the genus Mycobacterium.</title>
        <authorList>
            <person name="Tarcisio F."/>
            <person name="Conor M."/>
            <person name="Antonella G."/>
            <person name="Elisabetta G."/>
            <person name="Giulia F.S."/>
            <person name="Sara T."/>
            <person name="Anna F."/>
            <person name="Clotilde B."/>
            <person name="Roberto B."/>
            <person name="Veronica D.S."/>
            <person name="Fabio R."/>
            <person name="Monica P."/>
            <person name="Olivier J."/>
            <person name="Enrico T."/>
            <person name="Nicola S."/>
        </authorList>
    </citation>
    <scope>NUCLEOTIDE SEQUENCE [LARGE SCALE GENOMIC DNA]</scope>
    <source>
        <strain evidence="1 2">DSM 44160</strain>
    </source>
</reference>
<dbReference type="AlphaFoldDB" id="A0A1X1VL64"/>
<comment type="caution">
    <text evidence="1">The sequence shown here is derived from an EMBL/GenBank/DDBJ whole genome shotgun (WGS) entry which is preliminary data.</text>
</comment>
<accession>A0A1X1VL64</accession>